<evidence type="ECO:0000256" key="2">
    <source>
        <dbReference type="ARBA" id="ARBA00006671"/>
    </source>
</evidence>
<dbReference type="PANTHER" id="PTHR33420:SF3">
    <property type="entry name" value="FIMBRIAL SUBUNIT ELFA"/>
    <property type="match status" value="1"/>
</dbReference>
<evidence type="ECO:0000256" key="1">
    <source>
        <dbReference type="ARBA" id="ARBA00004561"/>
    </source>
</evidence>
<evidence type="ECO:0000256" key="4">
    <source>
        <dbReference type="ARBA" id="ARBA00023263"/>
    </source>
</evidence>
<reference evidence="6 7" key="1">
    <citation type="submission" date="2020-10" db="EMBL/GenBank/DDBJ databases">
        <title>Phylogeny of dyella-like bacteria.</title>
        <authorList>
            <person name="Fu J."/>
        </authorList>
    </citation>
    <scope>NUCLEOTIDE SEQUENCE [LARGE SCALE GENOMIC DNA]</scope>
    <source>
        <strain evidence="6 7">BB4</strain>
    </source>
</reference>
<protein>
    <submittedName>
        <fullName evidence="6">Fimbrial protein</fullName>
    </submittedName>
</protein>
<dbReference type="PANTHER" id="PTHR33420">
    <property type="entry name" value="FIMBRIAL SUBUNIT ELFA-RELATED"/>
    <property type="match status" value="1"/>
</dbReference>
<evidence type="ECO:0000313" key="7">
    <source>
        <dbReference type="Proteomes" id="UP001620408"/>
    </source>
</evidence>
<dbReference type="InterPro" id="IPR000259">
    <property type="entry name" value="Adhesion_dom_fimbrial"/>
</dbReference>
<keyword evidence="7" id="KW-1185">Reference proteome</keyword>
<dbReference type="InterPro" id="IPR036937">
    <property type="entry name" value="Adhesion_dom_fimbrial_sf"/>
</dbReference>
<keyword evidence="4" id="KW-0281">Fimbrium</keyword>
<organism evidence="6 7">
    <name type="scientific">Dyella koreensis</name>
    <dbReference type="NCBI Taxonomy" id="311235"/>
    <lineage>
        <taxon>Bacteria</taxon>
        <taxon>Pseudomonadati</taxon>
        <taxon>Pseudomonadota</taxon>
        <taxon>Gammaproteobacteria</taxon>
        <taxon>Lysobacterales</taxon>
        <taxon>Rhodanobacteraceae</taxon>
        <taxon>Dyella</taxon>
    </lineage>
</organism>
<dbReference type="Pfam" id="PF00419">
    <property type="entry name" value="Fimbrial"/>
    <property type="match status" value="1"/>
</dbReference>
<feature type="domain" description="Fimbrial-type adhesion" evidence="5">
    <location>
        <begin position="5"/>
        <end position="106"/>
    </location>
</feature>
<comment type="caution">
    <text evidence="6">The sequence shown here is derived from an EMBL/GenBank/DDBJ whole genome shotgun (WGS) entry which is preliminary data.</text>
</comment>
<proteinExistence type="inferred from homology"/>
<evidence type="ECO:0000313" key="6">
    <source>
        <dbReference type="EMBL" id="MFK2916066.1"/>
    </source>
</evidence>
<name>A0ABW8JZI7_9GAMM</name>
<dbReference type="InterPro" id="IPR008966">
    <property type="entry name" value="Adhesion_dom_sf"/>
</dbReference>
<comment type="subcellular location">
    <subcellularLocation>
        <location evidence="1">Fimbrium</location>
    </subcellularLocation>
</comment>
<dbReference type="SUPFAM" id="SSF49401">
    <property type="entry name" value="Bacterial adhesins"/>
    <property type="match status" value="1"/>
</dbReference>
<evidence type="ECO:0000256" key="3">
    <source>
        <dbReference type="ARBA" id="ARBA00022729"/>
    </source>
</evidence>
<evidence type="ECO:0000259" key="5">
    <source>
        <dbReference type="Pfam" id="PF00419"/>
    </source>
</evidence>
<dbReference type="EMBL" id="JADIKD010000006">
    <property type="protein sequence ID" value="MFK2916066.1"/>
    <property type="molecule type" value="Genomic_DNA"/>
</dbReference>
<comment type="similarity">
    <text evidence="2">Belongs to the fimbrial protein family.</text>
</comment>
<sequence>MGDTPFALTVNNCQYNPSFANFTFTGTADGSNGVIFKNSADAPGVGVRLFTTSDNQTIGANGTTNVRSVPVAGGQAVLGLTAQYYKTGASVGAGQVSSRITVAMSYN</sequence>
<dbReference type="Gene3D" id="2.60.40.1090">
    <property type="entry name" value="Fimbrial-type adhesion domain"/>
    <property type="match status" value="1"/>
</dbReference>
<dbReference type="InterPro" id="IPR050263">
    <property type="entry name" value="Bact_Fimbrial_Adh_Pro"/>
</dbReference>
<accession>A0ABW8JZI7</accession>
<gene>
    <name evidence="6" type="ORF">ISS97_02220</name>
</gene>
<keyword evidence="3" id="KW-0732">Signal</keyword>
<dbReference type="Proteomes" id="UP001620408">
    <property type="component" value="Unassembled WGS sequence"/>
</dbReference>